<keyword evidence="2" id="KW-0732">Signal</keyword>
<feature type="transmembrane region" description="Helical" evidence="1">
    <location>
        <begin position="714"/>
        <end position="738"/>
    </location>
</feature>
<evidence type="ECO:0000256" key="2">
    <source>
        <dbReference type="SAM" id="SignalP"/>
    </source>
</evidence>
<feature type="signal peptide" evidence="2">
    <location>
        <begin position="1"/>
        <end position="20"/>
    </location>
</feature>
<proteinExistence type="predicted"/>
<keyword evidence="1" id="KW-0472">Membrane</keyword>
<accession>A0AAV2R2F2</accession>
<dbReference type="Proteomes" id="UP001497623">
    <property type="component" value="Unassembled WGS sequence"/>
</dbReference>
<keyword evidence="4" id="KW-1185">Reference proteome</keyword>
<evidence type="ECO:0000313" key="4">
    <source>
        <dbReference type="Proteomes" id="UP001497623"/>
    </source>
</evidence>
<comment type="caution">
    <text evidence="3">The sequence shown here is derived from an EMBL/GenBank/DDBJ whole genome shotgun (WGS) entry which is preliminary data.</text>
</comment>
<evidence type="ECO:0000256" key="1">
    <source>
        <dbReference type="SAM" id="Phobius"/>
    </source>
</evidence>
<sequence length="868" mass="98073">MRIFSIQLLVLLAVVTPGISTRAFVDLCETLQRPGVIIPKTSMRLYVHQRQEVRCVLTDTRNLSSRDLTFTLRKKDQTTTESCTLNRMKNITVDHPQILNESTVAWNMSLTTPGIGLLSCMAGQETICTRDVRVGWPAQPPESLQCISHNLEILACSYTTYDNPLLLETMDYRLSVVNTDGNRRYENEFGDQYGCNKEGVYCWNTNVYVANKSFVHLRFDVAEYEPKVLFNFTLNHYEIVIPDPVENLTATEVEPLTIHVNMTVSESLTNLPQGIILRVIATPAEPCCDCFEHQEIFHYPNSNMRNLDVDISNFKVLLPNTQYLISAALRSGANLLNGQFKSVEQDNYSTPGDNYTAINQGVDWWSHNATTTLKTAATAPWSAPLMHSGAFQWIGENFYVYWQTLLPCHHNGKGFHYLAQLYQGTNRISFGNSEEGLINFKNISKSEKYRVETVSKNDIGSSSNLSTMVVSSDRPTLPDFTVVLRRPGPTQQENHSIYTLRWYDFHFNTTKSYTVFACLGGDIPPDNQEPCKGRLFWMDMNNLSSSVDKGDEVAVYIVNATLQEFGINNHQQQEEESVRFAVSKEAHNGTFSGMIWPTKCPGVQDISSENPKIPFKINTESETATVTWNITCPMPPIYASELQEMVLKYCQGNLTSLENCKGIRRNISKRELAEERLVISGLNSDAKYTIQLLAIYAHGNSSALMTFSTPPADLSWWIIALIVVGTITALISMIVFLFKARKIYAKTKEDLHRELNIPIPKECSTETKEKNRNHILDNTNGFIQTEDIYKKSNMNKSYCDSDQFEYSDDINAYKNSITSEIEVNAKNIKDFSPSAREISGSSQEVQVELNGMPSYIAVMSIPQLSQCI</sequence>
<evidence type="ECO:0000313" key="3">
    <source>
        <dbReference type="EMBL" id="CAL4106745.1"/>
    </source>
</evidence>
<protein>
    <submittedName>
        <fullName evidence="3">Uncharacterized protein</fullName>
    </submittedName>
</protein>
<dbReference type="EMBL" id="CAXKWB010013133">
    <property type="protein sequence ID" value="CAL4106745.1"/>
    <property type="molecule type" value="Genomic_DNA"/>
</dbReference>
<gene>
    <name evidence="3" type="ORF">MNOR_LOCUS18403</name>
</gene>
<name>A0AAV2R2F2_MEGNR</name>
<keyword evidence="1" id="KW-1133">Transmembrane helix</keyword>
<reference evidence="3 4" key="1">
    <citation type="submission" date="2024-05" db="EMBL/GenBank/DDBJ databases">
        <authorList>
            <person name="Wallberg A."/>
        </authorList>
    </citation>
    <scope>NUCLEOTIDE SEQUENCE [LARGE SCALE GENOMIC DNA]</scope>
</reference>
<feature type="chain" id="PRO_5043405073" evidence="2">
    <location>
        <begin position="21"/>
        <end position="868"/>
    </location>
</feature>
<keyword evidence="1" id="KW-0812">Transmembrane</keyword>
<dbReference type="AlphaFoldDB" id="A0AAV2R2F2"/>
<organism evidence="3 4">
    <name type="scientific">Meganyctiphanes norvegica</name>
    <name type="common">Northern krill</name>
    <name type="synonym">Thysanopoda norvegica</name>
    <dbReference type="NCBI Taxonomy" id="48144"/>
    <lineage>
        <taxon>Eukaryota</taxon>
        <taxon>Metazoa</taxon>
        <taxon>Ecdysozoa</taxon>
        <taxon>Arthropoda</taxon>
        <taxon>Crustacea</taxon>
        <taxon>Multicrustacea</taxon>
        <taxon>Malacostraca</taxon>
        <taxon>Eumalacostraca</taxon>
        <taxon>Eucarida</taxon>
        <taxon>Euphausiacea</taxon>
        <taxon>Euphausiidae</taxon>
        <taxon>Meganyctiphanes</taxon>
    </lineage>
</organism>